<comment type="subcellular location">
    <subcellularLocation>
        <location evidence="1">Membrane</location>
    </subcellularLocation>
</comment>
<dbReference type="AlphaFoldDB" id="A0A9D2DEB5"/>
<dbReference type="InterPro" id="IPR000184">
    <property type="entry name" value="Bac_surfAg_D15"/>
</dbReference>
<evidence type="ECO:0000313" key="5">
    <source>
        <dbReference type="Proteomes" id="UP000824014"/>
    </source>
</evidence>
<feature type="domain" description="Bacterial surface antigen (D15)" evidence="3">
    <location>
        <begin position="127"/>
        <end position="348"/>
    </location>
</feature>
<dbReference type="NCBIfam" id="NF047779">
    <property type="entry name" value="Omp85_fam"/>
    <property type="match status" value="1"/>
</dbReference>
<evidence type="ECO:0000313" key="4">
    <source>
        <dbReference type="EMBL" id="HIZ15368.1"/>
    </source>
</evidence>
<reference evidence="4" key="2">
    <citation type="submission" date="2021-04" db="EMBL/GenBank/DDBJ databases">
        <authorList>
            <person name="Gilroy R."/>
        </authorList>
    </citation>
    <scope>NUCLEOTIDE SEQUENCE</scope>
    <source>
        <strain evidence="4">ChiHjej11B10-19426</strain>
    </source>
</reference>
<protein>
    <submittedName>
        <fullName evidence="4">BamA/TamA family outer membrane protein</fullName>
    </submittedName>
</protein>
<comment type="caution">
    <text evidence="4">The sequence shown here is derived from an EMBL/GenBank/DDBJ whole genome shotgun (WGS) entry which is preliminary data.</text>
</comment>
<organism evidence="4 5">
    <name type="scientific">Candidatus Tidjanibacter faecipullorum</name>
    <dbReference type="NCBI Taxonomy" id="2838766"/>
    <lineage>
        <taxon>Bacteria</taxon>
        <taxon>Pseudomonadati</taxon>
        <taxon>Bacteroidota</taxon>
        <taxon>Bacteroidia</taxon>
        <taxon>Bacteroidales</taxon>
        <taxon>Rikenellaceae</taxon>
        <taxon>Tidjanibacter</taxon>
    </lineage>
</organism>
<reference evidence="4" key="1">
    <citation type="journal article" date="2021" name="PeerJ">
        <title>Extensive microbial diversity within the chicken gut microbiome revealed by metagenomics and culture.</title>
        <authorList>
            <person name="Gilroy R."/>
            <person name="Ravi A."/>
            <person name="Getino M."/>
            <person name="Pursley I."/>
            <person name="Horton D.L."/>
            <person name="Alikhan N.F."/>
            <person name="Baker D."/>
            <person name="Gharbi K."/>
            <person name="Hall N."/>
            <person name="Watson M."/>
            <person name="Adriaenssens E.M."/>
            <person name="Foster-Nyarko E."/>
            <person name="Jarju S."/>
            <person name="Secka A."/>
            <person name="Antonio M."/>
            <person name="Oren A."/>
            <person name="Chaudhuri R.R."/>
            <person name="La Ragione R."/>
            <person name="Hildebrand F."/>
            <person name="Pallen M.J."/>
        </authorList>
    </citation>
    <scope>NUCLEOTIDE SEQUENCE</scope>
    <source>
        <strain evidence="4">ChiHjej11B10-19426</strain>
    </source>
</reference>
<dbReference type="GO" id="GO:0019867">
    <property type="term" value="C:outer membrane"/>
    <property type="evidence" value="ECO:0007669"/>
    <property type="project" value="InterPro"/>
</dbReference>
<dbReference type="Pfam" id="PF01103">
    <property type="entry name" value="Omp85"/>
    <property type="match status" value="1"/>
</dbReference>
<accession>A0A9D2DEB5</accession>
<name>A0A9D2DEB5_9BACT</name>
<sequence>MATARAAEPADTIKGGSETGHEEIVKTGISFGPLPIVAYDADREFQFGGMLNIYDFGDGGLYPDPYATWYLEASAYTTGNQKYVVSYDDLRLIPGVRLSAAVRFLNDSALEFFGYNGYQSRYDAELPTGFYRYRRQMFHFKVDFTGRIVRHLYWEAGYHFHYLSTGLFSTDKYELDHTLLELYNRWGIVPDDQLRGGISSALRVGLVYDTRDAEAFPTRGIWAEGHWILAPKWLGSSVTSNKLNVTFRHYVPLVGKQLVLAYRLNYQGFFGDAPWYLLPFYTVVGPNYDYDGIGGFRTVRGLMLNRVQGLQTGFFNVELRWRFVDFVLWKQNIGFAVSGFCDGAQVFKPYDLRNRTGYAPELYARLVDTSRGDRPHLACGGGARIIINGNFIVAAEYAHSLNPQDGGGAFYINTGFLF</sequence>
<proteinExistence type="predicted"/>
<gene>
    <name evidence="4" type="ORF">H9816_05615</name>
</gene>
<keyword evidence="2" id="KW-0472">Membrane</keyword>
<dbReference type="Proteomes" id="UP000824014">
    <property type="component" value="Unassembled WGS sequence"/>
</dbReference>
<dbReference type="EMBL" id="DXCC01000017">
    <property type="protein sequence ID" value="HIZ15368.1"/>
    <property type="molecule type" value="Genomic_DNA"/>
</dbReference>
<dbReference type="Gene3D" id="2.40.160.50">
    <property type="entry name" value="membrane protein fhac: a member of the omp85/tpsb transporter family"/>
    <property type="match status" value="1"/>
</dbReference>
<evidence type="ECO:0000256" key="2">
    <source>
        <dbReference type="ARBA" id="ARBA00023136"/>
    </source>
</evidence>
<evidence type="ECO:0000259" key="3">
    <source>
        <dbReference type="Pfam" id="PF01103"/>
    </source>
</evidence>
<evidence type="ECO:0000256" key="1">
    <source>
        <dbReference type="ARBA" id="ARBA00004370"/>
    </source>
</evidence>